<keyword evidence="4 8" id="KW-0812">Transmembrane</keyword>
<keyword evidence="5 8" id="KW-1133">Transmembrane helix</keyword>
<gene>
    <name evidence="8" type="primary">zipA</name>
    <name evidence="12" type="ORF">SAMN02910354_01926</name>
</gene>
<comment type="function">
    <text evidence="8 9">Essential cell division protein that stabilizes the FtsZ protofilaments by cross-linking them and that serves as a cytoplasmic membrane anchor for the Z ring. Also required for the recruitment to the septal ring of downstream cell division proteins.</text>
</comment>
<dbReference type="Proteomes" id="UP000199588">
    <property type="component" value="Unassembled WGS sequence"/>
</dbReference>
<evidence type="ECO:0000256" key="1">
    <source>
        <dbReference type="ARBA" id="ARBA00022475"/>
    </source>
</evidence>
<evidence type="ECO:0000256" key="3">
    <source>
        <dbReference type="ARBA" id="ARBA00022618"/>
    </source>
</evidence>
<organism evidence="12 13">
    <name type="scientific">Basfia succiniciproducens</name>
    <dbReference type="NCBI Taxonomy" id="653940"/>
    <lineage>
        <taxon>Bacteria</taxon>
        <taxon>Pseudomonadati</taxon>
        <taxon>Pseudomonadota</taxon>
        <taxon>Gammaproteobacteria</taxon>
        <taxon>Pasteurellales</taxon>
        <taxon>Pasteurellaceae</taxon>
        <taxon>Basfia</taxon>
    </lineage>
</organism>
<dbReference type="RefSeq" id="WP_090656491.1">
    <property type="nucleotide sequence ID" value="NZ_CP015031.1"/>
</dbReference>
<evidence type="ECO:0000259" key="11">
    <source>
        <dbReference type="SMART" id="SM00771"/>
    </source>
</evidence>
<evidence type="ECO:0000256" key="5">
    <source>
        <dbReference type="ARBA" id="ARBA00022989"/>
    </source>
</evidence>
<evidence type="ECO:0000256" key="4">
    <source>
        <dbReference type="ARBA" id="ARBA00022692"/>
    </source>
</evidence>
<keyword evidence="7 8" id="KW-0131">Cell cycle</keyword>
<dbReference type="InterPro" id="IPR011919">
    <property type="entry name" value="Cell_div_ZipA"/>
</dbReference>
<keyword evidence="6 8" id="KW-0472">Membrane</keyword>
<evidence type="ECO:0000313" key="13">
    <source>
        <dbReference type="Proteomes" id="UP000199588"/>
    </source>
</evidence>
<evidence type="ECO:0000256" key="8">
    <source>
        <dbReference type="HAMAP-Rule" id="MF_00509"/>
    </source>
</evidence>
<keyword evidence="13" id="KW-1185">Reference proteome</keyword>
<keyword evidence="3 8" id="KW-0132">Cell division</keyword>
<dbReference type="SUPFAM" id="SSF64383">
    <property type="entry name" value="Cell-division protein ZipA, C-terminal domain"/>
    <property type="match status" value="1"/>
</dbReference>
<dbReference type="PANTHER" id="PTHR38685:SF1">
    <property type="entry name" value="CELL DIVISION PROTEIN ZIPA"/>
    <property type="match status" value="1"/>
</dbReference>
<dbReference type="InterPro" id="IPR007449">
    <property type="entry name" value="ZipA_FtsZ-bd_C"/>
</dbReference>
<comment type="similarity">
    <text evidence="8 9">Belongs to the ZipA family.</text>
</comment>
<keyword evidence="1 8" id="KW-1003">Cell membrane</keyword>
<comment type="caution">
    <text evidence="12">The sequence shown here is derived from an EMBL/GenBank/DDBJ whole genome shotgun (WGS) entry which is preliminary data.</text>
</comment>
<dbReference type="Gene3D" id="3.30.1400.10">
    <property type="entry name" value="ZipA, C-terminal FtsZ-binding domain"/>
    <property type="match status" value="1"/>
</dbReference>
<feature type="region of interest" description="Disordered" evidence="10">
    <location>
        <begin position="78"/>
        <end position="101"/>
    </location>
</feature>
<dbReference type="HAMAP" id="MF_00509">
    <property type="entry name" value="ZipA"/>
    <property type="match status" value="1"/>
</dbReference>
<keyword evidence="2 8" id="KW-0997">Cell inner membrane</keyword>
<dbReference type="EMBL" id="FMUQ01000017">
    <property type="protein sequence ID" value="SCY22678.1"/>
    <property type="molecule type" value="Genomic_DNA"/>
</dbReference>
<evidence type="ECO:0000313" key="12">
    <source>
        <dbReference type="EMBL" id="SCY22678.1"/>
    </source>
</evidence>
<dbReference type="InterPro" id="IPR036765">
    <property type="entry name" value="ZipA_FtsZ-bd_C_sf"/>
</dbReference>
<comment type="subunit">
    <text evidence="8">Interacts with FtsZ via their C-terminal domains.</text>
</comment>
<protein>
    <recommendedName>
        <fullName evidence="8 9">Cell division protein ZipA</fullName>
    </recommendedName>
</protein>
<dbReference type="SMART" id="SM00771">
    <property type="entry name" value="ZipA_C"/>
    <property type="match status" value="1"/>
</dbReference>
<name>A0A1G5E846_9PAST</name>
<reference evidence="12 13" key="1">
    <citation type="submission" date="2016-10" db="EMBL/GenBank/DDBJ databases">
        <authorList>
            <person name="Varghese N."/>
            <person name="Submissions S."/>
        </authorList>
    </citation>
    <scope>NUCLEOTIDE SEQUENCE [LARGE SCALE GENOMIC DNA]</scope>
    <source>
        <strain evidence="12 13">DSM 22022</strain>
    </source>
</reference>
<dbReference type="GO" id="GO:0051301">
    <property type="term" value="P:cell division"/>
    <property type="evidence" value="ECO:0007669"/>
    <property type="project" value="UniProtKB-KW"/>
</dbReference>
<dbReference type="Pfam" id="PF04354">
    <property type="entry name" value="ZipA_C"/>
    <property type="match status" value="1"/>
</dbReference>
<evidence type="ECO:0000256" key="9">
    <source>
        <dbReference type="RuleBase" id="RU003612"/>
    </source>
</evidence>
<evidence type="ECO:0000256" key="2">
    <source>
        <dbReference type="ARBA" id="ARBA00022519"/>
    </source>
</evidence>
<evidence type="ECO:0000256" key="10">
    <source>
        <dbReference type="SAM" id="MobiDB-lite"/>
    </source>
</evidence>
<proteinExistence type="inferred from homology"/>
<evidence type="ECO:0000256" key="7">
    <source>
        <dbReference type="ARBA" id="ARBA00023306"/>
    </source>
</evidence>
<feature type="domain" description="ZipA C-terminal FtsZ-binding" evidence="11">
    <location>
        <begin position="228"/>
        <end position="358"/>
    </location>
</feature>
<feature type="transmembrane region" description="Helical" evidence="8">
    <location>
        <begin position="6"/>
        <end position="24"/>
    </location>
</feature>
<evidence type="ECO:0000256" key="6">
    <source>
        <dbReference type="ARBA" id="ARBA00023136"/>
    </source>
</evidence>
<dbReference type="PANTHER" id="PTHR38685">
    <property type="entry name" value="CELL DIVISION PROTEIN ZIPA"/>
    <property type="match status" value="1"/>
</dbReference>
<dbReference type="NCBIfam" id="TIGR02205">
    <property type="entry name" value="septum_zipA"/>
    <property type="match status" value="1"/>
</dbReference>
<comment type="subcellular location">
    <subcellularLocation>
        <location evidence="8">Cell inner membrane</location>
        <topology evidence="8">Single-pass type I membrane protein</topology>
    </subcellularLocation>
    <text evidence="8">Localizes to the Z ring in an FtsZ-dependent manner.</text>
</comment>
<accession>A0A1G5E846</accession>
<sequence length="359" mass="40396">MDLNTILIILGILALVALVAHGLWSNRREKSQYFENANTFGRANRQDEPISTPESYKQARNVAPAFTQPKQAVIHQEPPVQQPLNTEPEPITQETPVRAEPQSVDQIKITLPNVEPAPAESAPIYEMRPSRRNTEPQYYQQPNEPYYQQPVQQNLARQTIADIEATVDPNEGVNSSSEYLRTQLQEASQEGNQIFTQSPLSRAPLQQPIEFDQPAQQEKESDNNEDEDVSFVMLYVAAAENRQFQGTVLVQALEDLGFSLGEDNLYHRHLDLTVASPVLFSAANITQPGTFNPYTLHEFFTDGVAIFMRLPSPGNDRTNLKIMIRSAKTLAQQLGGFVLTEQQELFTDAAEEEYLAKIK</sequence>